<feature type="region of interest" description="Disordered" evidence="1">
    <location>
        <begin position="588"/>
        <end position="615"/>
    </location>
</feature>
<dbReference type="SMART" id="SM00444">
    <property type="entry name" value="GYF"/>
    <property type="match status" value="1"/>
</dbReference>
<evidence type="ECO:0000313" key="4">
    <source>
        <dbReference type="Proteomes" id="UP001195914"/>
    </source>
</evidence>
<name>A0AAD9GFE7_BABDI</name>
<evidence type="ECO:0000256" key="1">
    <source>
        <dbReference type="SAM" id="MobiDB-lite"/>
    </source>
</evidence>
<organism evidence="3 4">
    <name type="scientific">Babesia divergens</name>
    <dbReference type="NCBI Taxonomy" id="32595"/>
    <lineage>
        <taxon>Eukaryota</taxon>
        <taxon>Sar</taxon>
        <taxon>Alveolata</taxon>
        <taxon>Apicomplexa</taxon>
        <taxon>Aconoidasida</taxon>
        <taxon>Piroplasmida</taxon>
        <taxon>Babesiidae</taxon>
        <taxon>Babesia</taxon>
    </lineage>
</organism>
<dbReference type="SUPFAM" id="SSF55277">
    <property type="entry name" value="GYF domain"/>
    <property type="match status" value="1"/>
</dbReference>
<feature type="region of interest" description="Disordered" evidence="1">
    <location>
        <begin position="18"/>
        <end position="82"/>
    </location>
</feature>
<sequence length="730" mass="81849">MFHPRPFGGIVNILSKSSKDELASKNEKQPSTVTDATGMPHDGSALGNEGFLSHHRRPLPGEEGTHGGYKNYEGKRAPDDSMSGLHGYSNVSTKTAASPRIPVIEIPKDAAQIATSQCIFEKLYLVQLMFAYENLDKENRSILGDMEAPKFKFVDVVPHVHQPAGNRDHGHGSREGGSGLYMHGGHSAFDHGDTGRKAMDLAHGQRRNYFDQRAQKGKDGFRHSREGFDASDYAKRGDQYDSNLHHSDEHVRRKTFEDLNQRMDYRFGHDRGKSHEGPVRQEDENTLQLRAVDQRKQAVAAFNPTVKQHVAHPESEFVLQGSMHAQQQGDRVESRESYRQIETMQQRRHDSMLPLSGERSALQRPMAEPRLTEADVMNTTFAQKAAAEERLMRYNLLTGAMDKSNQPWARNSENFPWQTPRGNRFDSVAVKPDGVFNSPAVKTVGANQSFLERLLDKSFDAGEIGVDEAVLDASNQFQRSLQFAPEGSQVPPTINLEWQYKDPHGMVHGPFSSSQMYTWYINNFFNPNLQMRYNQKMPWAPFKDLYPPNSNPFRENPAGFGVKTPKNKPVHKIVETTNVVVTTVSAVKGADPKPTGDNTQDDESPIFNPRWNKPDEVKVDSLSEIMEKQKSQSITTKAASTHKVAPTAKPSPGWHFAEAEAVSVASEEFPTLALGAEKTSRPKKKPSGTLQQQHNTMPLKVFMKQHAQTPDSTKYQPRESFASKVMGNKH</sequence>
<feature type="domain" description="GYF" evidence="2">
    <location>
        <begin position="495"/>
        <end position="546"/>
    </location>
</feature>
<reference evidence="3" key="2">
    <citation type="submission" date="2021-05" db="EMBL/GenBank/DDBJ databases">
        <authorList>
            <person name="Pain A."/>
        </authorList>
    </citation>
    <scope>NUCLEOTIDE SEQUENCE</scope>
    <source>
        <strain evidence="3">1802A</strain>
    </source>
</reference>
<evidence type="ECO:0000313" key="3">
    <source>
        <dbReference type="EMBL" id="KAK1937397.1"/>
    </source>
</evidence>
<dbReference type="InterPro" id="IPR035445">
    <property type="entry name" value="GYF-like_dom_sf"/>
</dbReference>
<gene>
    <name evidence="3" type="ORF">X943_001548</name>
</gene>
<feature type="region of interest" description="Disordered" evidence="1">
    <location>
        <begin position="632"/>
        <end position="652"/>
    </location>
</feature>
<dbReference type="EMBL" id="JAHBMH010000033">
    <property type="protein sequence ID" value="KAK1937397.1"/>
    <property type="molecule type" value="Genomic_DNA"/>
</dbReference>
<dbReference type="InterPro" id="IPR003169">
    <property type="entry name" value="GYF"/>
</dbReference>
<dbReference type="AlphaFoldDB" id="A0AAD9GFE7"/>
<reference evidence="3" key="1">
    <citation type="journal article" date="2014" name="Nucleic Acids Res.">
        <title>The evolutionary dynamics of variant antigen genes in Babesia reveal a history of genomic innovation underlying host-parasite interaction.</title>
        <authorList>
            <person name="Jackson A.P."/>
            <person name="Otto T.D."/>
            <person name="Darby A."/>
            <person name="Ramaprasad A."/>
            <person name="Xia D."/>
            <person name="Echaide I.E."/>
            <person name="Farber M."/>
            <person name="Gahlot S."/>
            <person name="Gamble J."/>
            <person name="Gupta D."/>
            <person name="Gupta Y."/>
            <person name="Jackson L."/>
            <person name="Malandrin L."/>
            <person name="Malas T.B."/>
            <person name="Moussa E."/>
            <person name="Nair M."/>
            <person name="Reid A.J."/>
            <person name="Sanders M."/>
            <person name="Sharma J."/>
            <person name="Tracey A."/>
            <person name="Quail M.A."/>
            <person name="Weir W."/>
            <person name="Wastling J.M."/>
            <person name="Hall N."/>
            <person name="Willadsen P."/>
            <person name="Lingelbach K."/>
            <person name="Shiels B."/>
            <person name="Tait A."/>
            <person name="Berriman M."/>
            <person name="Allred D.R."/>
            <person name="Pain A."/>
        </authorList>
    </citation>
    <scope>NUCLEOTIDE SEQUENCE</scope>
    <source>
        <strain evidence="3">1802A</strain>
    </source>
</reference>
<feature type="region of interest" description="Disordered" evidence="1">
    <location>
        <begin position="675"/>
        <end position="730"/>
    </location>
</feature>
<comment type="caution">
    <text evidence="3">The sequence shown here is derived from an EMBL/GenBank/DDBJ whole genome shotgun (WGS) entry which is preliminary data.</text>
</comment>
<protein>
    <recommendedName>
        <fullName evidence="2">GYF domain-containing protein</fullName>
    </recommendedName>
</protein>
<evidence type="ECO:0000259" key="2">
    <source>
        <dbReference type="PROSITE" id="PS50829"/>
    </source>
</evidence>
<dbReference type="Proteomes" id="UP001195914">
    <property type="component" value="Unassembled WGS sequence"/>
</dbReference>
<proteinExistence type="predicted"/>
<keyword evidence="4" id="KW-1185">Reference proteome</keyword>
<feature type="compositionally biased region" description="Polar residues" evidence="1">
    <location>
        <begin position="706"/>
        <end position="715"/>
    </location>
</feature>
<dbReference type="Pfam" id="PF02213">
    <property type="entry name" value="GYF"/>
    <property type="match status" value="1"/>
</dbReference>
<accession>A0AAD9GFE7</accession>
<feature type="compositionally biased region" description="Basic and acidic residues" evidence="1">
    <location>
        <begin position="18"/>
        <end position="28"/>
    </location>
</feature>
<feature type="region of interest" description="Disordered" evidence="1">
    <location>
        <begin position="214"/>
        <end position="243"/>
    </location>
</feature>
<dbReference type="PROSITE" id="PS50829">
    <property type="entry name" value="GYF"/>
    <property type="match status" value="1"/>
</dbReference>
<dbReference type="Gene3D" id="3.30.1490.40">
    <property type="match status" value="1"/>
</dbReference>